<dbReference type="InterPro" id="IPR018958">
    <property type="entry name" value="Knr4/Smi1-like_dom"/>
</dbReference>
<organism evidence="2 3">
    <name type="scientific">Metabacillus indicus</name>
    <name type="common">Bacillus indicus</name>
    <dbReference type="NCBI Taxonomy" id="246786"/>
    <lineage>
        <taxon>Bacteria</taxon>
        <taxon>Bacillati</taxon>
        <taxon>Bacillota</taxon>
        <taxon>Bacilli</taxon>
        <taxon>Bacillales</taxon>
        <taxon>Bacillaceae</taxon>
        <taxon>Metabacillus</taxon>
    </lineage>
</organism>
<dbReference type="AlphaFoldDB" id="A0A084GKV2"/>
<dbReference type="Proteomes" id="UP000028549">
    <property type="component" value="Unassembled WGS sequence"/>
</dbReference>
<comment type="caution">
    <text evidence="2">The sequence shown here is derived from an EMBL/GenBank/DDBJ whole genome shotgun (WGS) entry which is preliminary data.</text>
</comment>
<name>A0A084GKV2_METID</name>
<evidence type="ECO:0000259" key="1">
    <source>
        <dbReference type="SMART" id="SM00860"/>
    </source>
</evidence>
<dbReference type="Pfam" id="PF14567">
    <property type="entry name" value="SUKH_5"/>
    <property type="match status" value="1"/>
</dbReference>
<sequence>MNKAFKIIEDNIEEADFLGSVEENEIIEAENRLKLQFPESYKQFIKHYGLGDIFGEEIYGLGVEPLGIPSVIWITELLRKEMELPKDYLVIYNSGVNNEYHAIDCNPNENFGSVISFTEGISFKEQEINMEFSSFGEFFLKLLENNN</sequence>
<dbReference type="EMBL" id="JNVC02000015">
    <property type="protein sequence ID" value="KEZ47964.1"/>
    <property type="molecule type" value="Genomic_DNA"/>
</dbReference>
<reference evidence="2 3" key="1">
    <citation type="journal article" date="2005" name="Int. J. Syst. Evol. Microbiol.">
        <title>Bacillus cibi sp. nov., isolated from jeotgal, a traditional Korean fermented seafood.</title>
        <authorList>
            <person name="Yoon J.H."/>
            <person name="Lee C.H."/>
            <person name="Oh T.K."/>
        </authorList>
    </citation>
    <scope>NUCLEOTIDE SEQUENCE [LARGE SCALE GENOMIC DNA]</scope>
    <source>
        <strain evidence="2 3">DSM 16189</strain>
    </source>
</reference>
<evidence type="ECO:0000313" key="3">
    <source>
        <dbReference type="Proteomes" id="UP000028549"/>
    </source>
</evidence>
<dbReference type="InterPro" id="IPR037883">
    <property type="entry name" value="Knr4/Smi1-like_sf"/>
</dbReference>
<evidence type="ECO:0000313" key="2">
    <source>
        <dbReference type="EMBL" id="KEZ47964.1"/>
    </source>
</evidence>
<dbReference type="SMART" id="SM00860">
    <property type="entry name" value="SMI1_KNR4"/>
    <property type="match status" value="1"/>
</dbReference>
<protein>
    <recommendedName>
        <fullName evidence="1">Knr4/Smi1-like domain-containing protein</fullName>
    </recommendedName>
</protein>
<proteinExistence type="predicted"/>
<accession>A0A084GKV2</accession>
<dbReference type="SUPFAM" id="SSF160631">
    <property type="entry name" value="SMI1/KNR4-like"/>
    <property type="match status" value="1"/>
</dbReference>
<feature type="domain" description="Knr4/Smi1-like" evidence="1">
    <location>
        <begin position="20"/>
        <end position="141"/>
    </location>
</feature>
<gene>
    <name evidence="2" type="ORF">GS18_0218470</name>
</gene>
<keyword evidence="3" id="KW-1185">Reference proteome</keyword>
<dbReference type="Gene3D" id="3.40.1580.10">
    <property type="entry name" value="SMI1/KNR4-like"/>
    <property type="match status" value="1"/>
</dbReference>